<protein>
    <recommendedName>
        <fullName evidence="3">Mutanase</fullName>
    </recommendedName>
</protein>
<evidence type="ECO:0000313" key="2">
    <source>
        <dbReference type="Proteomes" id="UP000223968"/>
    </source>
</evidence>
<comment type="caution">
    <text evidence="1">The sequence shown here is derived from an EMBL/GenBank/DDBJ whole genome shotgun (WGS) entry which is preliminary data.</text>
</comment>
<accession>A0A2B7XUQ8</accession>
<dbReference type="Pfam" id="PF03659">
    <property type="entry name" value="Glyco_hydro_71"/>
    <property type="match status" value="1"/>
</dbReference>
<dbReference type="Gene3D" id="3.20.20.80">
    <property type="entry name" value="Glycosidases"/>
    <property type="match status" value="1"/>
</dbReference>
<evidence type="ECO:0008006" key="3">
    <source>
        <dbReference type="Google" id="ProtNLM"/>
    </source>
</evidence>
<evidence type="ECO:0000313" key="1">
    <source>
        <dbReference type="EMBL" id="PGH12946.1"/>
    </source>
</evidence>
<keyword evidence="2" id="KW-1185">Reference proteome</keyword>
<dbReference type="AlphaFoldDB" id="A0A2B7XUQ8"/>
<gene>
    <name evidence="1" type="ORF">AJ79_03919</name>
</gene>
<reference evidence="1 2" key="1">
    <citation type="submission" date="2017-10" db="EMBL/GenBank/DDBJ databases">
        <title>Comparative genomics in systemic dimorphic fungi from Ajellomycetaceae.</title>
        <authorList>
            <person name="Munoz J.F."/>
            <person name="Mcewen J.G."/>
            <person name="Clay O.K."/>
            <person name="Cuomo C.A."/>
        </authorList>
    </citation>
    <scope>NUCLEOTIDE SEQUENCE [LARGE SCALE GENOMIC DNA]</scope>
    <source>
        <strain evidence="1 2">UAMH5409</strain>
    </source>
</reference>
<dbReference type="GO" id="GO:0051118">
    <property type="term" value="F:glucan endo-1,3-alpha-glucosidase activity"/>
    <property type="evidence" value="ECO:0007669"/>
    <property type="project" value="InterPro"/>
</dbReference>
<dbReference type="STRING" id="1447875.A0A2B7XUQ8"/>
<proteinExistence type="predicted"/>
<sequence>MAQDPKSVFAHFIVGNAASMTREEWETDISLAKTAHIDGFALNIAPQDSYTDDVLQVAYNAAAVMGNFTIFLSFDYLSGGPWPVDRVIQTIDRYKDSPAQFRYQGRPLVSTFEGVNNAQDWPSIKAATGCFFVPSWTSLRPQGISGVLDVVDGMFSWDAWAEGAQSKSTESDEAYMDVLGDKPYMMPASPWFYTNLPEWNKNWLWRGDDLWYDRWQQVIQLQPAMVQIITWNDYGEAHYIGPIHESGIPKDAADYVLGNPHDAWRAFLPRYIDAYKSNNASEQSIELELTTVTDPALKPNSNFACANVGPKTAKIHKTLDTITYWYKLNPSTAGDKGGTTGNNPDQGQPVLDPAEVSEDKVFMSILVEEPSDISVQIGQSPPTQLQAKAAGINHFSVPFNGQKGPVAMSVSRNGQTVVSTTGPEITDKCANGKINWNAYVGSSLDD</sequence>
<dbReference type="EMBL" id="PDNB01000051">
    <property type="protein sequence ID" value="PGH12946.1"/>
    <property type="molecule type" value="Genomic_DNA"/>
</dbReference>
<dbReference type="CDD" id="cd11577">
    <property type="entry name" value="GH71"/>
    <property type="match status" value="1"/>
</dbReference>
<dbReference type="OrthoDB" id="1046782at2759"/>
<organism evidence="1 2">
    <name type="scientific">Helicocarpus griseus UAMH5409</name>
    <dbReference type="NCBI Taxonomy" id="1447875"/>
    <lineage>
        <taxon>Eukaryota</taxon>
        <taxon>Fungi</taxon>
        <taxon>Dikarya</taxon>
        <taxon>Ascomycota</taxon>
        <taxon>Pezizomycotina</taxon>
        <taxon>Eurotiomycetes</taxon>
        <taxon>Eurotiomycetidae</taxon>
        <taxon>Onygenales</taxon>
        <taxon>Ajellomycetaceae</taxon>
        <taxon>Helicocarpus</taxon>
    </lineage>
</organism>
<name>A0A2B7XUQ8_9EURO</name>
<dbReference type="Proteomes" id="UP000223968">
    <property type="component" value="Unassembled WGS sequence"/>
</dbReference>
<dbReference type="InterPro" id="IPR005197">
    <property type="entry name" value="Glyco_hydro_71"/>
</dbReference>